<evidence type="ECO:0000313" key="2">
    <source>
        <dbReference type="Proteomes" id="UP001478862"/>
    </source>
</evidence>
<protein>
    <submittedName>
        <fullName evidence="1">Uncharacterized protein</fullName>
    </submittedName>
</protein>
<reference evidence="1 2" key="1">
    <citation type="submission" date="2024-06" db="EMBL/GenBank/DDBJ databases">
        <title>Lysinibacillus zambalefons sp. nov., a Novel Firmicute Isolated from the Poon Bato Zambales Hyperalkaline Spring.</title>
        <authorList>
            <person name="Aja J.A."/>
            <person name="Lazaro J.E.H."/>
            <person name="Llorin L.D."/>
            <person name="Lim K.R."/>
            <person name="Teodosio J."/>
            <person name="Dalisay D.S."/>
        </authorList>
    </citation>
    <scope>NUCLEOTIDE SEQUENCE [LARGE SCALE GENOMIC DNA]</scope>
    <source>
        <strain evidence="1 2">M3</strain>
    </source>
</reference>
<accession>A0ABV1MTH1</accession>
<proteinExistence type="predicted"/>
<dbReference type="Proteomes" id="UP001478862">
    <property type="component" value="Unassembled WGS sequence"/>
</dbReference>
<organism evidence="1 2">
    <name type="scientific">Lysinibacillus zambalensis</name>
    <dbReference type="NCBI Taxonomy" id="3160866"/>
    <lineage>
        <taxon>Bacteria</taxon>
        <taxon>Bacillati</taxon>
        <taxon>Bacillota</taxon>
        <taxon>Bacilli</taxon>
        <taxon>Bacillales</taxon>
        <taxon>Bacillaceae</taxon>
        <taxon>Lysinibacillus</taxon>
    </lineage>
</organism>
<sequence>MKINDELLERLGTYFVYHAVYENYGITFENFVERWLRGILVI</sequence>
<evidence type="ECO:0000313" key="1">
    <source>
        <dbReference type="EMBL" id="MEQ6355813.1"/>
    </source>
</evidence>
<comment type="caution">
    <text evidence="1">The sequence shown here is derived from an EMBL/GenBank/DDBJ whole genome shotgun (WGS) entry which is preliminary data.</text>
</comment>
<dbReference type="RefSeq" id="WP_276207774.1">
    <property type="nucleotide sequence ID" value="NZ_JBEGDG010000010.1"/>
</dbReference>
<dbReference type="EMBL" id="JBEGDG010000010">
    <property type="protein sequence ID" value="MEQ6355813.1"/>
    <property type="molecule type" value="Genomic_DNA"/>
</dbReference>
<keyword evidence="2" id="KW-1185">Reference proteome</keyword>
<name>A0ABV1MTH1_9BACI</name>
<gene>
    <name evidence="1" type="ORF">ABNX05_14385</name>
</gene>